<evidence type="ECO:0000313" key="2">
    <source>
        <dbReference type="EMBL" id="KPC17636.1"/>
    </source>
</evidence>
<keyword evidence="1" id="KW-0812">Transmembrane</keyword>
<dbReference type="Gene3D" id="2.40.50.140">
    <property type="entry name" value="Nucleic acid-binding proteins"/>
    <property type="match status" value="1"/>
</dbReference>
<reference evidence="2 3" key="1">
    <citation type="submission" date="2015-10" db="EMBL/GenBank/DDBJ databases">
        <title>Comparative genomics and high-throughput reverse genetic screens identify a new phytobacterial MAMP and an Arabidopsis receptor required for immune elicitation.</title>
        <authorList>
            <person name="Mott G.A."/>
            <person name="Thakur S."/>
            <person name="Wang P.W."/>
            <person name="Desveaux D."/>
            <person name="Guttman D.S."/>
        </authorList>
    </citation>
    <scope>NUCLEOTIDE SEQUENCE [LARGE SCALE GENOMIC DNA]</scope>
    <source>
        <strain evidence="2 3">107</strain>
    </source>
</reference>
<name>A0ABR5KSG8_PSEAV</name>
<comment type="caution">
    <text evidence="2">The sequence shown here is derived from an EMBL/GenBank/DDBJ whole genome shotgun (WGS) entry which is preliminary data.</text>
</comment>
<keyword evidence="3" id="KW-1185">Reference proteome</keyword>
<dbReference type="InterPro" id="IPR012340">
    <property type="entry name" value="NA-bd_OB-fold"/>
</dbReference>
<feature type="transmembrane region" description="Helical" evidence="1">
    <location>
        <begin position="73"/>
        <end position="96"/>
    </location>
</feature>
<evidence type="ECO:0008006" key="4">
    <source>
        <dbReference type="Google" id="ProtNLM"/>
    </source>
</evidence>
<keyword evidence="1" id="KW-1133">Transmembrane helix</keyword>
<gene>
    <name evidence="2" type="ORF">AC499_0838</name>
</gene>
<dbReference type="Proteomes" id="UP000037943">
    <property type="component" value="Unassembled WGS sequence"/>
</dbReference>
<sequence>MENPIHMLAMASTIAFVVYMLFASLFGDHHGADTSSGDVGDGFSVLQFLSIQSVLLAVMSYSWSWLFWSQGDFGMAVAAIATVFSGSAMVAFYVLGMHALKKLNTRDHIEAFVPEVGMHATVYTTIPPGGNGYGLITILCPNRGDFEFNATTLGKDPIATGTKVVLAELNLPSNVIVRLA</sequence>
<evidence type="ECO:0000256" key="1">
    <source>
        <dbReference type="SAM" id="Phobius"/>
    </source>
</evidence>
<dbReference type="EMBL" id="LGLK01000057">
    <property type="protein sequence ID" value="KPC17636.1"/>
    <property type="molecule type" value="Genomic_DNA"/>
</dbReference>
<proteinExistence type="predicted"/>
<accession>A0ABR5KSG8</accession>
<protein>
    <recommendedName>
        <fullName evidence="4">NfeD-like C-terminal domain-containing protein</fullName>
    </recommendedName>
</protein>
<evidence type="ECO:0000313" key="3">
    <source>
        <dbReference type="Proteomes" id="UP000037943"/>
    </source>
</evidence>
<keyword evidence="1" id="KW-0472">Membrane</keyword>
<organism evidence="2 3">
    <name type="scientific">Pseudomonas amygdali pv. lachrymans</name>
    <name type="common">Pseudomonas syringae pv. lachrymans</name>
    <dbReference type="NCBI Taxonomy" id="53707"/>
    <lineage>
        <taxon>Bacteria</taxon>
        <taxon>Pseudomonadati</taxon>
        <taxon>Pseudomonadota</taxon>
        <taxon>Gammaproteobacteria</taxon>
        <taxon>Pseudomonadales</taxon>
        <taxon>Pseudomonadaceae</taxon>
        <taxon>Pseudomonas</taxon>
        <taxon>Pseudomonas amygdali</taxon>
    </lineage>
</organism>
<dbReference type="GeneID" id="39474817"/>
<feature type="transmembrane region" description="Helical" evidence="1">
    <location>
        <begin position="48"/>
        <end position="67"/>
    </location>
</feature>
<feature type="transmembrane region" description="Helical" evidence="1">
    <location>
        <begin position="6"/>
        <end position="27"/>
    </location>
</feature>
<dbReference type="RefSeq" id="WP_005742639.1">
    <property type="nucleotide sequence ID" value="NZ_LGLK01000057.1"/>
</dbReference>